<comment type="caution">
    <text evidence="13">The sequence shown here is derived from an EMBL/GenBank/DDBJ whole genome shotgun (WGS) entry which is preliminary data.</text>
</comment>
<keyword evidence="9 11" id="KW-0482">Metalloprotease</keyword>
<dbReference type="OrthoDB" id="9782003at2"/>
<sequence length="444" mass="49018">MEGIVMAAQLILGLSILVGLHELGHMLAAKMFGMRVEKFSIGFPPKVFSFTWGETEYSLGATPLGGFVKISGMVDESLDDEQLASEPKPYEFRSKPAWQRLIVMLGGIIMNVLTGMVIFGFLTYSQGETLLTMEEVNKDGVYVGELGEKIGLQTGDKILKVNDKDVVYFSDATDMNAILSEKCTYTVERDGKEMTLEVPSTFLDELSDRENQDKIFIQPLVQFHIKEVMPNSSASAAGLEAGDKILGVNSISTVYFHDLKSALSKFADKDVTLKVEREGEVLDLPAHVQPAGTLGFMPQLEINYERRDYSLGTAMVIGTERAFGIITSQVKAFSRMLKGDVSPQKSLSGPVGIAQMYGGIWDWMRFWTLTGMLSMVLAFMNLLPIPALDGGHVVFLLYEMISGRKPTDQFLGVAQRIGMVILLTLMVFVFGNDIYNLIVSFIGK</sequence>
<evidence type="ECO:0000256" key="8">
    <source>
        <dbReference type="ARBA" id="ARBA00022989"/>
    </source>
</evidence>
<comment type="subcellular location">
    <subcellularLocation>
        <location evidence="2">Membrane</location>
        <topology evidence="2">Multi-pass membrane protein</topology>
    </subcellularLocation>
</comment>
<evidence type="ECO:0000313" key="14">
    <source>
        <dbReference type="Proteomes" id="UP000245535"/>
    </source>
</evidence>
<dbReference type="Gene3D" id="2.30.42.10">
    <property type="match status" value="2"/>
</dbReference>
<dbReference type="GO" id="GO:0006508">
    <property type="term" value="P:proteolysis"/>
    <property type="evidence" value="ECO:0007669"/>
    <property type="project" value="UniProtKB-KW"/>
</dbReference>
<evidence type="ECO:0000313" key="13">
    <source>
        <dbReference type="EMBL" id="PWJ39271.1"/>
    </source>
</evidence>
<evidence type="ECO:0000259" key="12">
    <source>
        <dbReference type="PROSITE" id="PS50106"/>
    </source>
</evidence>
<accession>A0A315Z6W2</accession>
<reference evidence="13 14" key="1">
    <citation type="submission" date="2018-03" db="EMBL/GenBank/DDBJ databases">
        <title>Genomic Encyclopedia of Archaeal and Bacterial Type Strains, Phase II (KMG-II): from individual species to whole genera.</title>
        <authorList>
            <person name="Goeker M."/>
        </authorList>
    </citation>
    <scope>NUCLEOTIDE SEQUENCE [LARGE SCALE GENOMIC DNA]</scope>
    <source>
        <strain evidence="13 14">DSM 28229</strain>
    </source>
</reference>
<keyword evidence="14" id="KW-1185">Reference proteome</keyword>
<dbReference type="Proteomes" id="UP000245535">
    <property type="component" value="Unassembled WGS sequence"/>
</dbReference>
<feature type="domain" description="PDZ" evidence="12">
    <location>
        <begin position="225"/>
        <end position="279"/>
    </location>
</feature>
<dbReference type="Pfam" id="PF02163">
    <property type="entry name" value="Peptidase_M50"/>
    <property type="match status" value="1"/>
</dbReference>
<keyword evidence="4 13" id="KW-0645">Protease</keyword>
<dbReference type="EC" id="3.4.24.-" evidence="11"/>
<evidence type="ECO:0000256" key="7">
    <source>
        <dbReference type="ARBA" id="ARBA00022833"/>
    </source>
</evidence>
<comment type="similarity">
    <text evidence="3 11">Belongs to the peptidase M50B family.</text>
</comment>
<evidence type="ECO:0000256" key="11">
    <source>
        <dbReference type="RuleBase" id="RU362031"/>
    </source>
</evidence>
<proteinExistence type="inferred from homology"/>
<dbReference type="Pfam" id="PF17820">
    <property type="entry name" value="PDZ_6"/>
    <property type="match status" value="1"/>
</dbReference>
<feature type="transmembrane region" description="Helical" evidence="11">
    <location>
        <begin position="101"/>
        <end position="124"/>
    </location>
</feature>
<keyword evidence="7 11" id="KW-0862">Zinc</keyword>
<name>A0A315Z6W2_SEDFL</name>
<keyword evidence="6 11" id="KW-0378">Hydrolase</keyword>
<dbReference type="InterPro" id="IPR041489">
    <property type="entry name" value="PDZ_6"/>
</dbReference>
<evidence type="ECO:0000256" key="6">
    <source>
        <dbReference type="ARBA" id="ARBA00022801"/>
    </source>
</evidence>
<dbReference type="EMBL" id="QGDO01000006">
    <property type="protein sequence ID" value="PWJ39271.1"/>
    <property type="molecule type" value="Genomic_DNA"/>
</dbReference>
<dbReference type="SMART" id="SM00228">
    <property type="entry name" value="PDZ"/>
    <property type="match status" value="2"/>
</dbReference>
<dbReference type="PROSITE" id="PS50106">
    <property type="entry name" value="PDZ"/>
    <property type="match status" value="1"/>
</dbReference>
<evidence type="ECO:0000256" key="9">
    <source>
        <dbReference type="ARBA" id="ARBA00023049"/>
    </source>
</evidence>
<comment type="cofactor">
    <cofactor evidence="1 11">
        <name>Zn(2+)</name>
        <dbReference type="ChEBI" id="CHEBI:29105"/>
    </cofactor>
</comment>
<evidence type="ECO:0000256" key="5">
    <source>
        <dbReference type="ARBA" id="ARBA00022692"/>
    </source>
</evidence>
<evidence type="ECO:0000256" key="10">
    <source>
        <dbReference type="ARBA" id="ARBA00023136"/>
    </source>
</evidence>
<dbReference type="SUPFAM" id="SSF50156">
    <property type="entry name" value="PDZ domain-like"/>
    <property type="match status" value="2"/>
</dbReference>
<dbReference type="InterPro" id="IPR001478">
    <property type="entry name" value="PDZ"/>
</dbReference>
<dbReference type="PANTHER" id="PTHR42837">
    <property type="entry name" value="REGULATOR OF SIGMA-E PROTEASE RSEP"/>
    <property type="match status" value="1"/>
</dbReference>
<dbReference type="CDD" id="cd06163">
    <property type="entry name" value="S2P-M50_PDZ_RseP-like"/>
    <property type="match status" value="2"/>
</dbReference>
<dbReference type="GO" id="GO:0016020">
    <property type="term" value="C:membrane"/>
    <property type="evidence" value="ECO:0007669"/>
    <property type="project" value="UniProtKB-SubCell"/>
</dbReference>
<evidence type="ECO:0000256" key="2">
    <source>
        <dbReference type="ARBA" id="ARBA00004141"/>
    </source>
</evidence>
<keyword evidence="5 11" id="KW-0812">Transmembrane</keyword>
<dbReference type="InterPro" id="IPR004387">
    <property type="entry name" value="Pept_M50_Zn"/>
</dbReference>
<dbReference type="GO" id="GO:0046872">
    <property type="term" value="F:metal ion binding"/>
    <property type="evidence" value="ECO:0007669"/>
    <property type="project" value="UniProtKB-KW"/>
</dbReference>
<feature type="transmembrane region" description="Helical" evidence="11">
    <location>
        <begin position="6"/>
        <end position="28"/>
    </location>
</feature>
<evidence type="ECO:0000256" key="4">
    <source>
        <dbReference type="ARBA" id="ARBA00022670"/>
    </source>
</evidence>
<dbReference type="GO" id="GO:0004222">
    <property type="term" value="F:metalloendopeptidase activity"/>
    <property type="evidence" value="ECO:0007669"/>
    <property type="project" value="InterPro"/>
</dbReference>
<feature type="transmembrane region" description="Helical" evidence="11">
    <location>
        <begin position="372"/>
        <end position="398"/>
    </location>
</feature>
<dbReference type="RefSeq" id="WP_109621155.1">
    <property type="nucleotide sequence ID" value="NZ_QGDO01000006.1"/>
</dbReference>
<evidence type="ECO:0000256" key="3">
    <source>
        <dbReference type="ARBA" id="ARBA00007931"/>
    </source>
</evidence>
<dbReference type="InterPro" id="IPR008915">
    <property type="entry name" value="Peptidase_M50"/>
</dbReference>
<protein>
    <recommendedName>
        <fullName evidence="11">Zinc metalloprotease</fullName>
        <ecNumber evidence="11">3.4.24.-</ecNumber>
    </recommendedName>
</protein>
<keyword evidence="11" id="KW-0479">Metal-binding</keyword>
<keyword evidence="10 11" id="KW-0472">Membrane</keyword>
<dbReference type="PANTHER" id="PTHR42837:SF2">
    <property type="entry name" value="MEMBRANE METALLOPROTEASE ARASP2, CHLOROPLASTIC-RELATED"/>
    <property type="match status" value="1"/>
</dbReference>
<keyword evidence="8 11" id="KW-1133">Transmembrane helix</keyword>
<feature type="transmembrane region" description="Helical" evidence="11">
    <location>
        <begin position="410"/>
        <end position="431"/>
    </location>
</feature>
<gene>
    <name evidence="13" type="ORF">BC781_106172</name>
</gene>
<organism evidence="13 14">
    <name type="scientific">Sediminitomix flava</name>
    <dbReference type="NCBI Taxonomy" id="379075"/>
    <lineage>
        <taxon>Bacteria</taxon>
        <taxon>Pseudomonadati</taxon>
        <taxon>Bacteroidota</taxon>
        <taxon>Cytophagia</taxon>
        <taxon>Cytophagales</taxon>
        <taxon>Flammeovirgaceae</taxon>
        <taxon>Sediminitomix</taxon>
    </lineage>
</organism>
<dbReference type="AlphaFoldDB" id="A0A315Z6W2"/>
<dbReference type="InterPro" id="IPR036034">
    <property type="entry name" value="PDZ_sf"/>
</dbReference>
<evidence type="ECO:0000256" key="1">
    <source>
        <dbReference type="ARBA" id="ARBA00001947"/>
    </source>
</evidence>
<dbReference type="NCBIfam" id="TIGR00054">
    <property type="entry name" value="RIP metalloprotease RseP"/>
    <property type="match status" value="1"/>
</dbReference>